<keyword evidence="1" id="KW-0456">Lyase</keyword>
<gene>
    <name evidence="1" type="ORF">HD594_000134</name>
</gene>
<dbReference type="AlphaFoldDB" id="A0A7X0KT72"/>
<dbReference type="GO" id="GO:0005737">
    <property type="term" value="C:cytoplasm"/>
    <property type="evidence" value="ECO:0007669"/>
    <property type="project" value="TreeGrafter"/>
</dbReference>
<evidence type="ECO:0000313" key="1">
    <source>
        <dbReference type="EMBL" id="MBB6389821.1"/>
    </source>
</evidence>
<evidence type="ECO:0000313" key="2">
    <source>
        <dbReference type="Proteomes" id="UP000537775"/>
    </source>
</evidence>
<dbReference type="GO" id="GO:0008684">
    <property type="term" value="F:2-oxopent-4-enoate hydratase activity"/>
    <property type="evidence" value="ECO:0007669"/>
    <property type="project" value="UniProtKB-EC"/>
</dbReference>
<proteinExistence type="predicted"/>
<dbReference type="InterPro" id="IPR036663">
    <property type="entry name" value="Fumarylacetoacetase_C_sf"/>
</dbReference>
<dbReference type="InterPro" id="IPR050772">
    <property type="entry name" value="Hydratase-Decarb/MhpD_sf"/>
</dbReference>
<sequence length="276" mass="28615">MTTVSPSLTPELRILADELREAERLRRPIPTPSATNAALTVGDAYEIQRFNIGVREAAGERRVGRKIGLTSLAMQQQLGVDSPDFGVITDAMVVPDGGELDAAALIAPRVEAEFAFRIGRDLHPSPSAEELADAVDGVAVALEIIDSRVADWKIGLVDTVADNASSARIVTGGFVAPTRSLLAALPEAIVTMRRDGEQVAAGPGSAVLGDPLVSLRWLADAIGAFGDAFQAGDVVLAGAVDRAAPLAPGQSWEASAEGFPAVAFRTLPMTTAQGGA</sequence>
<reference evidence="1 2" key="1">
    <citation type="submission" date="2020-08" db="EMBL/GenBank/DDBJ databases">
        <title>Sequencing the genomes of 1000 actinobacteria strains.</title>
        <authorList>
            <person name="Klenk H.-P."/>
        </authorList>
    </citation>
    <scope>NUCLEOTIDE SEQUENCE [LARGE SCALE GENOMIC DNA]</scope>
    <source>
        <strain evidence="1 2">DSM 12511</strain>
    </source>
</reference>
<accession>A0A7X0KT72</accession>
<name>A0A7X0KT72_9MICO</name>
<organism evidence="1 2">
    <name type="scientific">Microbacterium thalassium</name>
    <dbReference type="NCBI Taxonomy" id="362649"/>
    <lineage>
        <taxon>Bacteria</taxon>
        <taxon>Bacillati</taxon>
        <taxon>Actinomycetota</taxon>
        <taxon>Actinomycetes</taxon>
        <taxon>Micrococcales</taxon>
        <taxon>Microbacteriaceae</taxon>
        <taxon>Microbacterium</taxon>
    </lineage>
</organism>
<dbReference type="Proteomes" id="UP000537775">
    <property type="component" value="Unassembled WGS sequence"/>
</dbReference>
<comment type="caution">
    <text evidence="1">The sequence shown here is derived from an EMBL/GenBank/DDBJ whole genome shotgun (WGS) entry which is preliminary data.</text>
</comment>
<dbReference type="Gene3D" id="3.90.850.10">
    <property type="entry name" value="Fumarylacetoacetase-like, C-terminal domain"/>
    <property type="match status" value="1"/>
</dbReference>
<protein>
    <submittedName>
        <fullName evidence="1">2-keto-4-pentenoate hydratase</fullName>
        <ecNumber evidence="1">4.2.1.80</ecNumber>
    </submittedName>
</protein>
<dbReference type="EMBL" id="JACHML010000001">
    <property type="protein sequence ID" value="MBB6389821.1"/>
    <property type="molecule type" value="Genomic_DNA"/>
</dbReference>
<dbReference type="RefSeq" id="WP_184749104.1">
    <property type="nucleotide sequence ID" value="NZ_BAAAJR010000008.1"/>
</dbReference>
<keyword evidence="2" id="KW-1185">Reference proteome</keyword>
<dbReference type="EC" id="4.2.1.80" evidence="1"/>
<dbReference type="PANTHER" id="PTHR30143:SF0">
    <property type="entry name" value="2-KETO-4-PENTENOATE HYDRATASE"/>
    <property type="match status" value="1"/>
</dbReference>
<dbReference type="SUPFAM" id="SSF56529">
    <property type="entry name" value="FAH"/>
    <property type="match status" value="1"/>
</dbReference>
<dbReference type="PANTHER" id="PTHR30143">
    <property type="entry name" value="ACID HYDRATASE"/>
    <property type="match status" value="1"/>
</dbReference>